<dbReference type="EMBL" id="JAFBEC010000001">
    <property type="protein sequence ID" value="MBM7631459.1"/>
    <property type="molecule type" value="Genomic_DNA"/>
</dbReference>
<dbReference type="RefSeq" id="WP_204695573.1">
    <property type="nucleotide sequence ID" value="NZ_JAFBEC010000001.1"/>
</dbReference>
<keyword evidence="2" id="KW-1185">Reference proteome</keyword>
<name>A0ABS2P7Q9_9BACL</name>
<gene>
    <name evidence="1" type="ORF">JOD17_000550</name>
</gene>
<dbReference type="Proteomes" id="UP000741863">
    <property type="component" value="Unassembled WGS sequence"/>
</dbReference>
<evidence type="ECO:0000313" key="1">
    <source>
        <dbReference type="EMBL" id="MBM7631459.1"/>
    </source>
</evidence>
<reference evidence="1 2" key="1">
    <citation type="submission" date="2021-01" db="EMBL/GenBank/DDBJ databases">
        <title>Genomic Encyclopedia of Type Strains, Phase IV (KMG-IV): sequencing the most valuable type-strain genomes for metagenomic binning, comparative biology and taxonomic classification.</title>
        <authorList>
            <person name="Goeker M."/>
        </authorList>
    </citation>
    <scope>NUCLEOTIDE SEQUENCE [LARGE SCALE GENOMIC DNA]</scope>
    <source>
        <strain evidence="1 2">DSM 25540</strain>
    </source>
</reference>
<evidence type="ECO:0000313" key="2">
    <source>
        <dbReference type="Proteomes" id="UP000741863"/>
    </source>
</evidence>
<accession>A0ABS2P7Q9</accession>
<sequence>MRQPYHLWNPKRDWIRDGGYYHSNQCSQLPFEIVINNNLINGPGVVTTPQTNPIVF</sequence>
<protein>
    <submittedName>
        <fullName evidence="1">Uncharacterized protein</fullName>
    </submittedName>
</protein>
<proteinExistence type="predicted"/>
<comment type="caution">
    <text evidence="1">The sequence shown here is derived from an EMBL/GenBank/DDBJ whole genome shotgun (WGS) entry which is preliminary data.</text>
</comment>
<organism evidence="1 2">
    <name type="scientific">Geomicrobium sediminis</name>
    <dbReference type="NCBI Taxonomy" id="1347788"/>
    <lineage>
        <taxon>Bacteria</taxon>
        <taxon>Bacillati</taxon>
        <taxon>Bacillota</taxon>
        <taxon>Bacilli</taxon>
        <taxon>Bacillales</taxon>
        <taxon>Geomicrobium</taxon>
    </lineage>
</organism>